<sequence>RCCCGQFTNQHIPPLPSLTPSKNGEENKQADAQPEKWSVTKHTQSYPTDSYGILEFQGGGYSNKAMVREAFRHGATGTIAYIRGQSLLQGCGSIFPDISLQNQELYWSMRLRSWTLL</sequence>
<dbReference type="GeneTree" id="ENSGT00940000155024"/>
<reference evidence="2" key="2">
    <citation type="submission" date="2025-09" db="UniProtKB">
        <authorList>
            <consortium name="Ensembl"/>
        </authorList>
    </citation>
    <scope>IDENTIFICATION</scope>
</reference>
<evidence type="ECO:0000313" key="3">
    <source>
        <dbReference type="Proteomes" id="UP000233160"/>
    </source>
</evidence>
<gene>
    <name evidence="2" type="primary">TRPM1</name>
</gene>
<organism evidence="2 3">
    <name type="scientific">Propithecus coquereli</name>
    <name type="common">Coquerel's sifaka</name>
    <name type="synonym">Propithecus verreauxi coquereli</name>
    <dbReference type="NCBI Taxonomy" id="379532"/>
    <lineage>
        <taxon>Eukaryota</taxon>
        <taxon>Metazoa</taxon>
        <taxon>Chordata</taxon>
        <taxon>Craniata</taxon>
        <taxon>Vertebrata</taxon>
        <taxon>Euteleostomi</taxon>
        <taxon>Mammalia</taxon>
        <taxon>Eutheria</taxon>
        <taxon>Euarchontoglires</taxon>
        <taxon>Primates</taxon>
        <taxon>Strepsirrhini</taxon>
        <taxon>Lemuriformes</taxon>
        <taxon>Indriidae</taxon>
        <taxon>Propithecus</taxon>
    </lineage>
</organism>
<keyword evidence="3" id="KW-1185">Reference proteome</keyword>
<reference evidence="2" key="1">
    <citation type="submission" date="2025-08" db="UniProtKB">
        <authorList>
            <consortium name="Ensembl"/>
        </authorList>
    </citation>
    <scope>IDENTIFICATION</scope>
</reference>
<accession>A0A2K6GU35</accession>
<proteinExistence type="predicted"/>
<dbReference type="AlphaFoldDB" id="A0A2K6GU35"/>
<evidence type="ECO:0000313" key="2">
    <source>
        <dbReference type="Ensembl" id="ENSPCOP00000029738.1"/>
    </source>
</evidence>
<protein>
    <submittedName>
        <fullName evidence="2">Transient receptor potential cation channel subfamily M member 1</fullName>
    </submittedName>
</protein>
<evidence type="ECO:0000256" key="1">
    <source>
        <dbReference type="SAM" id="MobiDB-lite"/>
    </source>
</evidence>
<dbReference type="Proteomes" id="UP000233160">
    <property type="component" value="Unassembled WGS sequence"/>
</dbReference>
<dbReference type="Ensembl" id="ENSPCOT00000040683.1">
    <property type="protein sequence ID" value="ENSPCOP00000029738.1"/>
    <property type="gene ID" value="ENSPCOG00000027573.1"/>
</dbReference>
<feature type="region of interest" description="Disordered" evidence="1">
    <location>
        <begin position="13"/>
        <end position="46"/>
    </location>
</feature>
<name>A0A2K6GU35_PROCO</name>